<dbReference type="HAMAP" id="MF_01611">
    <property type="entry name" value="FO_synth_sub1"/>
    <property type="match status" value="1"/>
</dbReference>
<dbReference type="InterPro" id="IPR006638">
    <property type="entry name" value="Elp3/MiaA/NifB-like_rSAM"/>
</dbReference>
<dbReference type="NCBIfam" id="TIGR03550">
    <property type="entry name" value="F420_cofG"/>
    <property type="match status" value="1"/>
</dbReference>
<keyword evidence="5 10" id="KW-0479">Metal-binding</keyword>
<comment type="subunit">
    <text evidence="10">The FO synthase complex consists of two subunits, CofG and CofH.</text>
</comment>
<comment type="cofactor">
    <cofactor evidence="10">
        <name>[4Fe-4S] cluster</name>
        <dbReference type="ChEBI" id="CHEBI:49883"/>
    </cofactor>
    <text evidence="10">Binds 1 [4Fe-4S] cluster. The cluster is coordinated with 3 cysteines and an exchangeable S-adenosyl-L-methionine.</text>
</comment>
<dbReference type="Proteomes" id="UP000011575">
    <property type="component" value="Unassembled WGS sequence"/>
</dbReference>
<dbReference type="AlphaFoldDB" id="M0PAE7"/>
<dbReference type="EMBL" id="AOJI01000025">
    <property type="protein sequence ID" value="EMA66838.1"/>
    <property type="molecule type" value="Genomic_DNA"/>
</dbReference>
<dbReference type="GO" id="GO:0016765">
    <property type="term" value="F:transferase activity, transferring alkyl or aryl (other than methyl) groups"/>
    <property type="evidence" value="ECO:0007669"/>
    <property type="project" value="InterPro"/>
</dbReference>
<feature type="binding site" evidence="10">
    <location>
        <position position="57"/>
    </location>
    <ligand>
        <name>[4Fe-4S] cluster</name>
        <dbReference type="ChEBI" id="CHEBI:49883"/>
        <note>4Fe-4S-S-AdoMet</note>
    </ligand>
</feature>
<dbReference type="SMART" id="SM00729">
    <property type="entry name" value="Elp3"/>
    <property type="match status" value="1"/>
</dbReference>
<dbReference type="InterPro" id="IPR007197">
    <property type="entry name" value="rSAM"/>
</dbReference>
<dbReference type="InterPro" id="IPR058240">
    <property type="entry name" value="rSAM_sf"/>
</dbReference>
<dbReference type="SFLD" id="SFLDG01064">
    <property type="entry name" value="F420__menaquinone_cofactor_bio"/>
    <property type="match status" value="1"/>
</dbReference>
<feature type="binding site" evidence="10">
    <location>
        <position position="50"/>
    </location>
    <ligand>
        <name>[4Fe-4S] cluster</name>
        <dbReference type="ChEBI" id="CHEBI:49883"/>
        <note>4Fe-4S-S-AdoMet</note>
    </ligand>
</feature>
<dbReference type="SUPFAM" id="SSF102114">
    <property type="entry name" value="Radical SAM enzymes"/>
    <property type="match status" value="1"/>
</dbReference>
<reference evidence="12 13" key="1">
    <citation type="journal article" date="2014" name="PLoS Genet.">
        <title>Phylogenetically driven sequencing of extremely halophilic archaea reveals strategies for static and dynamic osmo-response.</title>
        <authorList>
            <person name="Becker E.A."/>
            <person name="Seitzer P.M."/>
            <person name="Tritt A."/>
            <person name="Larsen D."/>
            <person name="Krusor M."/>
            <person name="Yao A.I."/>
            <person name="Wu D."/>
            <person name="Madern D."/>
            <person name="Eisen J.A."/>
            <person name="Darling A.E."/>
            <person name="Facciotti M.T."/>
        </authorList>
    </citation>
    <scope>NUCLEOTIDE SEQUENCE [LARGE SCALE GENOMIC DNA]</scope>
    <source>
        <strain evidence="12 13">JCM 13560</strain>
    </source>
</reference>
<evidence type="ECO:0000256" key="7">
    <source>
        <dbReference type="ARBA" id="ARBA00023014"/>
    </source>
</evidence>
<dbReference type="GO" id="GO:0051539">
    <property type="term" value="F:4 iron, 4 sulfur cluster binding"/>
    <property type="evidence" value="ECO:0007669"/>
    <property type="project" value="UniProtKB-KW"/>
</dbReference>
<dbReference type="InterPro" id="IPR034405">
    <property type="entry name" value="F420"/>
</dbReference>
<dbReference type="EC" id="4.3.1.32" evidence="2 10"/>
<evidence type="ECO:0000256" key="4">
    <source>
        <dbReference type="ARBA" id="ARBA00022691"/>
    </source>
</evidence>
<keyword evidence="4 10" id="KW-0949">S-adenosyl-L-methionine</keyword>
<dbReference type="SFLD" id="SFLDS00029">
    <property type="entry name" value="Radical_SAM"/>
    <property type="match status" value="1"/>
</dbReference>
<organism evidence="12 13">
    <name type="scientific">Halorubrum aidingense JCM 13560</name>
    <dbReference type="NCBI Taxonomy" id="1230454"/>
    <lineage>
        <taxon>Archaea</taxon>
        <taxon>Methanobacteriati</taxon>
        <taxon>Methanobacteriota</taxon>
        <taxon>Stenosarchaea group</taxon>
        <taxon>Halobacteria</taxon>
        <taxon>Halobacteriales</taxon>
        <taxon>Haloferacaceae</taxon>
        <taxon>Halorubrum</taxon>
    </lineage>
</organism>
<dbReference type="UniPathway" id="UPA00072"/>
<comment type="similarity">
    <text evidence="10">Belongs to the radical SAM superfamily. CofG family.</text>
</comment>
<feature type="domain" description="Radical SAM core" evidence="11">
    <location>
        <begin position="36"/>
        <end position="272"/>
    </location>
</feature>
<evidence type="ECO:0000256" key="9">
    <source>
        <dbReference type="ARBA" id="ARBA00048974"/>
    </source>
</evidence>
<dbReference type="STRING" id="1230454.C461_10016"/>
<dbReference type="InterPro" id="IPR013785">
    <property type="entry name" value="Aldolase_TIM"/>
</dbReference>
<evidence type="ECO:0000256" key="8">
    <source>
        <dbReference type="ARBA" id="ARBA00023239"/>
    </source>
</evidence>
<comment type="pathway">
    <text evidence="1 10">Cofactor biosynthesis; coenzyme F0 biosynthesis.</text>
</comment>
<accession>M0PAE7</accession>
<evidence type="ECO:0000256" key="1">
    <source>
        <dbReference type="ARBA" id="ARBA00004712"/>
    </source>
</evidence>
<feature type="binding site" evidence="10">
    <location>
        <position position="54"/>
    </location>
    <ligand>
        <name>[4Fe-4S] cluster</name>
        <dbReference type="ChEBI" id="CHEBI:49883"/>
        <note>4Fe-4S-S-AdoMet</note>
    </ligand>
</feature>
<evidence type="ECO:0000313" key="13">
    <source>
        <dbReference type="Proteomes" id="UP000011575"/>
    </source>
</evidence>
<dbReference type="PATRIC" id="fig|1230454.4.peg.2019"/>
<keyword evidence="13" id="KW-1185">Reference proteome</keyword>
<keyword evidence="8 10" id="KW-0456">Lyase</keyword>
<dbReference type="PROSITE" id="PS51918">
    <property type="entry name" value="RADICAL_SAM"/>
    <property type="match status" value="1"/>
</dbReference>
<keyword evidence="3 10" id="KW-0004">4Fe-4S</keyword>
<protein>
    <recommendedName>
        <fullName evidence="2 10">7,8-didemethyl-8-hydroxy-5-deazariboflavin synthase</fullName>
        <ecNumber evidence="2 10">4.3.1.32</ecNumber>
    </recommendedName>
    <alternativeName>
        <fullName evidence="10">FO synthase subunit 1</fullName>
    </alternativeName>
</protein>
<dbReference type="Gene3D" id="3.20.20.70">
    <property type="entry name" value="Aldolase class I"/>
    <property type="match status" value="1"/>
</dbReference>
<dbReference type="InterPro" id="IPR019939">
    <property type="entry name" value="CofG_family"/>
</dbReference>
<evidence type="ECO:0000259" key="11">
    <source>
        <dbReference type="PROSITE" id="PS51918"/>
    </source>
</evidence>
<keyword evidence="7 10" id="KW-0411">Iron-sulfur</keyword>
<dbReference type="NCBIfam" id="NF004884">
    <property type="entry name" value="PRK06245.1"/>
    <property type="match status" value="1"/>
</dbReference>
<gene>
    <name evidence="10 12" type="primary">cofG</name>
    <name evidence="12" type="ORF">C461_10016</name>
</gene>
<name>M0PAE7_9EURY</name>
<dbReference type="SFLD" id="SFLDG01388">
    <property type="entry name" value="7_8-didemethyl-8-hydroxy-5-dea"/>
    <property type="match status" value="1"/>
</dbReference>
<keyword evidence="6 10" id="KW-0408">Iron</keyword>
<dbReference type="GO" id="GO:0005506">
    <property type="term" value="F:iron ion binding"/>
    <property type="evidence" value="ECO:0007669"/>
    <property type="project" value="UniProtKB-UniRule"/>
</dbReference>
<evidence type="ECO:0000256" key="3">
    <source>
        <dbReference type="ARBA" id="ARBA00022485"/>
    </source>
</evidence>
<evidence type="ECO:0000256" key="10">
    <source>
        <dbReference type="HAMAP-Rule" id="MF_01611"/>
    </source>
</evidence>
<dbReference type="CDD" id="cd01335">
    <property type="entry name" value="Radical_SAM"/>
    <property type="match status" value="1"/>
</dbReference>
<evidence type="ECO:0000313" key="12">
    <source>
        <dbReference type="EMBL" id="EMA66838.1"/>
    </source>
</evidence>
<comment type="function">
    <text evidence="10">Catalyzes the radical-mediated synthesis of 7,8-didemethyl-8-hydroxy-5-deazariboflavin (FO) from 5-amino-5-(4-hydroxybenzyl)-6-(D-ribitylimino)-5,6-dihydrouracil.</text>
</comment>
<comment type="caution">
    <text evidence="12">The sequence shown here is derived from an EMBL/GenBank/DDBJ whole genome shotgun (WGS) entry which is preliminary data.</text>
</comment>
<dbReference type="GO" id="GO:0044689">
    <property type="term" value="F:7,8-didemethyl-8-hydroxy-5-deazariboflavin synthase activity"/>
    <property type="evidence" value="ECO:0007669"/>
    <property type="project" value="UniProtKB-EC"/>
</dbReference>
<dbReference type="Pfam" id="PF04055">
    <property type="entry name" value="Radical_SAM"/>
    <property type="match status" value="1"/>
</dbReference>
<comment type="catalytic activity">
    <reaction evidence="9 10">
        <text>5-amino-5-(4-hydroxybenzyl)-6-(D-ribitylimino)-5,6-dihydrouracil + S-adenosyl-L-methionine = 7,8-didemethyl-8-hydroxy-5-deazariboflavin + 5'-deoxyadenosine + L-methionine + NH4(+) + H(+)</text>
        <dbReference type="Rhea" id="RHEA:55204"/>
        <dbReference type="ChEBI" id="CHEBI:15378"/>
        <dbReference type="ChEBI" id="CHEBI:17319"/>
        <dbReference type="ChEBI" id="CHEBI:28938"/>
        <dbReference type="ChEBI" id="CHEBI:57844"/>
        <dbReference type="ChEBI" id="CHEBI:59789"/>
        <dbReference type="ChEBI" id="CHEBI:59904"/>
        <dbReference type="ChEBI" id="CHEBI:85936"/>
        <dbReference type="EC" id="4.3.1.32"/>
    </reaction>
</comment>
<dbReference type="PANTHER" id="PTHR43076">
    <property type="entry name" value="FO SYNTHASE (COFH)"/>
    <property type="match status" value="1"/>
</dbReference>
<sequence>MFTAADEYGIDIEVDADRVERLLSVSPDDVEPAERLTFARNVFVPLTTACRYTCTYCTYYDVPGEASLLSPAEVRERCRVGADAGCTEALFTFGDEPDDRYAEIHARLDEWGFASIHDYLYHVCEIALEEGLLPHSNPGDLTETQFAALREVNASMGVMLETTADVDAHSGGRRKTPGQRLNTIRAAGRQGVPFTTGILVGIGEDWRDRAESLLAVRELHERYGHVQEVIVQNVVPNERSDFAKPDLATMRRVVAMARAALPPEVSVQVPPNLSPAADLVDCGIDDLGGVSPVTDDYINPDYAWPDLDGLRSVADAGGVPLRERLPTYDRYLPDDIRHTAVDPAPAPTSRDAWIPPAVRDRIREDDVHGRRLRAVACGEGPLDPRPAGGRGSDA</sequence>
<proteinExistence type="inferred from homology"/>
<evidence type="ECO:0000256" key="2">
    <source>
        <dbReference type="ARBA" id="ARBA00012126"/>
    </source>
</evidence>
<evidence type="ECO:0000256" key="6">
    <source>
        <dbReference type="ARBA" id="ARBA00023004"/>
    </source>
</evidence>
<dbReference type="PANTHER" id="PTHR43076:SF15">
    <property type="entry name" value="7,8-DIDEMETHYL-8-HYDROXY-5-DEAZARIBOFLAVIN SYNTHASE"/>
    <property type="match status" value="1"/>
</dbReference>
<dbReference type="SFLD" id="SFLDF00294">
    <property type="entry name" value="7_8-didemethyl-8-hydroxy-5-dea"/>
    <property type="match status" value="1"/>
</dbReference>
<dbReference type="OrthoDB" id="35347at2157"/>
<evidence type="ECO:0000256" key="5">
    <source>
        <dbReference type="ARBA" id="ARBA00022723"/>
    </source>
</evidence>
<dbReference type="RefSeq" id="WP_008000852.1">
    <property type="nucleotide sequence ID" value="NZ_AOJI01000025.1"/>
</dbReference>